<protein>
    <submittedName>
        <fullName evidence="7">YihY/virulence factor BrkB family protein</fullName>
    </submittedName>
</protein>
<organism evidence="7 9">
    <name type="scientific">Clostridium symbiosum</name>
    <name type="common">Bacteroides symbiosus</name>
    <dbReference type="NCBI Taxonomy" id="1512"/>
    <lineage>
        <taxon>Bacteria</taxon>
        <taxon>Bacillati</taxon>
        <taxon>Bacillota</taxon>
        <taxon>Clostridia</taxon>
        <taxon>Lachnospirales</taxon>
        <taxon>Lachnospiraceae</taxon>
        <taxon>Otoolea</taxon>
    </lineage>
</organism>
<evidence type="ECO:0000256" key="6">
    <source>
        <dbReference type="SAM" id="Phobius"/>
    </source>
</evidence>
<evidence type="ECO:0000256" key="5">
    <source>
        <dbReference type="ARBA" id="ARBA00023136"/>
    </source>
</evidence>
<dbReference type="EMBL" id="JAINVB010000001">
    <property type="protein sequence ID" value="MCK0085436.1"/>
    <property type="molecule type" value="Genomic_DNA"/>
</dbReference>
<dbReference type="PANTHER" id="PTHR30213">
    <property type="entry name" value="INNER MEMBRANE PROTEIN YHJD"/>
    <property type="match status" value="1"/>
</dbReference>
<dbReference type="Pfam" id="PF03631">
    <property type="entry name" value="Virul_fac_BrkB"/>
    <property type="match status" value="1"/>
</dbReference>
<gene>
    <name evidence="7" type="ORF">K5I21_06040</name>
    <name evidence="8" type="ORF">PM006_20055</name>
</gene>
<reference evidence="7" key="1">
    <citation type="journal article" date="2022" name="Cell Host Microbe">
        <title>Colonization of the live biotherapeutic product VE303 and modulation of the microbiota and metabolites in healthy volunteers.</title>
        <authorList>
            <person name="Dsouza M."/>
            <person name="Menon R."/>
            <person name="Crossette E."/>
            <person name="Bhattarai S.K."/>
            <person name="Schneider J."/>
            <person name="Kim Y.G."/>
            <person name="Reddy S."/>
            <person name="Caballero S."/>
            <person name="Felix C."/>
            <person name="Cornacchione L."/>
            <person name="Hendrickson J."/>
            <person name="Watson A.R."/>
            <person name="Minot S.S."/>
            <person name="Greenfield N."/>
            <person name="Schopf L."/>
            <person name="Szabady R."/>
            <person name="Patarroyo J."/>
            <person name="Smith W."/>
            <person name="Harrison P."/>
            <person name="Kuijper E.J."/>
            <person name="Kelly C.P."/>
            <person name="Olle B."/>
            <person name="Bobilev D."/>
            <person name="Silber J.L."/>
            <person name="Bucci V."/>
            <person name="Roberts B."/>
            <person name="Faith J."/>
            <person name="Norman J.M."/>
        </authorList>
    </citation>
    <scope>NUCLEOTIDE SEQUENCE</scope>
    <source>
        <strain evidence="7">VE303-04</strain>
    </source>
</reference>
<evidence type="ECO:0000256" key="3">
    <source>
        <dbReference type="ARBA" id="ARBA00022692"/>
    </source>
</evidence>
<dbReference type="RefSeq" id="WP_003503508.1">
    <property type="nucleotide sequence ID" value="NZ_CABHNX010000229.1"/>
</dbReference>
<dbReference type="Proteomes" id="UP001300871">
    <property type="component" value="Unassembled WGS sequence"/>
</dbReference>
<evidence type="ECO:0000313" key="8">
    <source>
        <dbReference type="EMBL" id="MDB2002497.1"/>
    </source>
</evidence>
<feature type="transmembrane region" description="Helical" evidence="6">
    <location>
        <begin position="128"/>
        <end position="151"/>
    </location>
</feature>
<dbReference type="PIRSF" id="PIRSF035875">
    <property type="entry name" value="RNase_BN"/>
    <property type="match status" value="1"/>
</dbReference>
<dbReference type="EMBL" id="JAQLGM010000075">
    <property type="protein sequence ID" value="MDB2002497.1"/>
    <property type="molecule type" value="Genomic_DNA"/>
</dbReference>
<name>A0AAW6B1B4_CLOSY</name>
<keyword evidence="3 6" id="KW-0812">Transmembrane</keyword>
<feature type="transmembrane region" description="Helical" evidence="6">
    <location>
        <begin position="206"/>
        <end position="227"/>
    </location>
</feature>
<feature type="transmembrane region" description="Helical" evidence="6">
    <location>
        <begin position="20"/>
        <end position="49"/>
    </location>
</feature>
<dbReference type="AlphaFoldDB" id="A0AAW6B1B4"/>
<feature type="transmembrane region" description="Helical" evidence="6">
    <location>
        <begin position="239"/>
        <end position="261"/>
    </location>
</feature>
<dbReference type="InterPro" id="IPR017039">
    <property type="entry name" value="Virul_fac_BrkB"/>
</dbReference>
<sequence length="273" mass="31305">MIYFILQCKKIYDEFVKDEITVYAAQASFFIVLSFFPFIMILLTVIQLVPTISQADLLLVISRLFPEKVYPLVESIVTDLYTTAPAAILSVTTIVTIWSASRGMMGIERGLNRIINCSKRRNYVISRLINSGYTVVFILVCIMSLVLMVFGTSLQRLLLRYLPILEHIAPYLLSIRALIALAILIVFFMGLYTFLPFEKLELRKQLPGALFSTAGWIVCSYGFSIYFNHFKRFSYMYGSLAAIVILMLWLYFCICILFLGAEVNQHMHFGRKP</sequence>
<proteinExistence type="predicted"/>
<keyword evidence="2" id="KW-1003">Cell membrane</keyword>
<evidence type="ECO:0000256" key="2">
    <source>
        <dbReference type="ARBA" id="ARBA00022475"/>
    </source>
</evidence>
<keyword evidence="4 6" id="KW-1133">Transmembrane helix</keyword>
<comment type="caution">
    <text evidence="7">The sequence shown here is derived from an EMBL/GenBank/DDBJ whole genome shotgun (WGS) entry which is preliminary data.</text>
</comment>
<dbReference type="NCBIfam" id="TIGR00765">
    <property type="entry name" value="yihY_not_rbn"/>
    <property type="match status" value="1"/>
</dbReference>
<evidence type="ECO:0000256" key="1">
    <source>
        <dbReference type="ARBA" id="ARBA00004651"/>
    </source>
</evidence>
<evidence type="ECO:0000313" key="7">
    <source>
        <dbReference type="EMBL" id="MCK0085436.1"/>
    </source>
</evidence>
<dbReference type="Proteomes" id="UP001203136">
    <property type="component" value="Unassembled WGS sequence"/>
</dbReference>
<dbReference type="GeneID" id="57971205"/>
<evidence type="ECO:0000256" key="4">
    <source>
        <dbReference type="ARBA" id="ARBA00022989"/>
    </source>
</evidence>
<accession>A0AAW6B1B4</accession>
<feature type="transmembrane region" description="Helical" evidence="6">
    <location>
        <begin position="80"/>
        <end position="100"/>
    </location>
</feature>
<keyword evidence="5 6" id="KW-0472">Membrane</keyword>
<dbReference type="GO" id="GO:0005886">
    <property type="term" value="C:plasma membrane"/>
    <property type="evidence" value="ECO:0007669"/>
    <property type="project" value="UniProtKB-SubCell"/>
</dbReference>
<evidence type="ECO:0000313" key="9">
    <source>
        <dbReference type="Proteomes" id="UP001203136"/>
    </source>
</evidence>
<dbReference type="PANTHER" id="PTHR30213:SF0">
    <property type="entry name" value="UPF0761 MEMBRANE PROTEIN YIHY"/>
    <property type="match status" value="1"/>
</dbReference>
<comment type="subcellular location">
    <subcellularLocation>
        <location evidence="1">Cell membrane</location>
        <topology evidence="1">Multi-pass membrane protein</topology>
    </subcellularLocation>
</comment>
<reference evidence="8" key="2">
    <citation type="submission" date="2023-01" db="EMBL/GenBank/DDBJ databases">
        <title>Human gut microbiome strain richness.</title>
        <authorList>
            <person name="Chen-Liaw A."/>
        </authorList>
    </citation>
    <scope>NUCLEOTIDE SEQUENCE</scope>
    <source>
        <strain evidence="8">B1_m1001713B170214d0_201011</strain>
    </source>
</reference>
<feature type="transmembrane region" description="Helical" evidence="6">
    <location>
        <begin position="171"/>
        <end position="194"/>
    </location>
</feature>